<evidence type="ECO:0000256" key="16">
    <source>
        <dbReference type="ARBA" id="ARBA00023136"/>
    </source>
</evidence>
<dbReference type="GO" id="GO:0005886">
    <property type="term" value="C:plasma membrane"/>
    <property type="evidence" value="ECO:0007669"/>
    <property type="project" value="UniProtKB-SubCell"/>
</dbReference>
<keyword evidence="16 19" id="KW-0472">Membrane</keyword>
<dbReference type="RefSeq" id="WP_172833072.1">
    <property type="nucleotide sequence ID" value="NZ_CP087202.1"/>
</dbReference>
<accession>A0A1H6NQU5</accession>
<evidence type="ECO:0000256" key="8">
    <source>
        <dbReference type="ARBA" id="ARBA00022519"/>
    </source>
</evidence>
<dbReference type="Proteomes" id="UP000182272">
    <property type="component" value="Chromosome I"/>
</dbReference>
<organism evidence="21 22">
    <name type="scientific">Pseudomonas asplenii</name>
    <dbReference type="NCBI Taxonomy" id="53407"/>
    <lineage>
        <taxon>Bacteria</taxon>
        <taxon>Pseudomonadati</taxon>
        <taxon>Pseudomonadota</taxon>
        <taxon>Gammaproteobacteria</taxon>
        <taxon>Pseudomonadales</taxon>
        <taxon>Pseudomonadaceae</taxon>
        <taxon>Pseudomonas</taxon>
    </lineage>
</organism>
<keyword evidence="9" id="KW-0816">Tricarboxylic acid cycle</keyword>
<evidence type="ECO:0000256" key="15">
    <source>
        <dbReference type="ARBA" id="ARBA00023004"/>
    </source>
</evidence>
<keyword evidence="13" id="KW-0249">Electron transport</keyword>
<reference evidence="21 22" key="2">
    <citation type="submission" date="2016-10" db="EMBL/GenBank/DDBJ databases">
        <authorList>
            <person name="de Groot N.N."/>
        </authorList>
    </citation>
    <scope>NUCLEOTIDE SEQUENCE [LARGE SCALE GENOMIC DNA]</scope>
    <source>
        <strain evidence="20">ATCC 23835</strain>
        <strain evidence="21 22">LMG 2158</strain>
    </source>
</reference>
<comment type="subcellular location">
    <subcellularLocation>
        <location evidence="2">Cell inner membrane</location>
        <topology evidence="2">Multi-pass membrane protein</topology>
    </subcellularLocation>
</comment>
<protein>
    <recommendedName>
        <fullName evidence="5">Succinate dehydrogenase cytochrome b556 subunit</fullName>
    </recommendedName>
</protein>
<keyword evidence="23" id="KW-1185">Reference proteome</keyword>
<evidence type="ECO:0000313" key="21">
    <source>
        <dbReference type="EMBL" id="SEI13809.1"/>
    </source>
</evidence>
<dbReference type="SUPFAM" id="SSF81343">
    <property type="entry name" value="Fumarate reductase respiratory complex transmembrane subunits"/>
    <property type="match status" value="1"/>
</dbReference>
<dbReference type="GO" id="GO:0006099">
    <property type="term" value="P:tricarboxylic acid cycle"/>
    <property type="evidence" value="ECO:0007669"/>
    <property type="project" value="UniProtKB-KW"/>
</dbReference>
<proteinExistence type="inferred from homology"/>
<comment type="similarity">
    <text evidence="4">Belongs to the cytochrome b560 family.</text>
</comment>
<gene>
    <name evidence="21" type="ORF">SAMN05216581_2667</name>
    <name evidence="20" type="ORF">SAMN05216598_5833</name>
</gene>
<comment type="subunit">
    <text evidence="17">Part of an enzyme complex containing four subunits: a flavoprotein, an iron-sulfur protein, plus two membrane-anchoring proteins, SdhC and SdhD. The complex can form homotrimers.</text>
</comment>
<evidence type="ECO:0000256" key="19">
    <source>
        <dbReference type="SAM" id="Phobius"/>
    </source>
</evidence>
<reference evidence="23" key="1">
    <citation type="submission" date="2016-10" db="EMBL/GenBank/DDBJ databases">
        <authorList>
            <person name="Varghese N."/>
            <person name="Submissions S."/>
        </authorList>
    </citation>
    <scope>NUCLEOTIDE SEQUENCE [LARGE SCALE GENOMIC DNA]</scope>
    <source>
        <strain evidence="23">ATCC 23835</strain>
    </source>
</reference>
<dbReference type="PANTHER" id="PTHR10978">
    <property type="entry name" value="SUCCINATE DEHYDROGENASE CYTOCHROME B560 SUBUNIT"/>
    <property type="match status" value="1"/>
</dbReference>
<dbReference type="GeneID" id="300210659"/>
<dbReference type="InterPro" id="IPR018495">
    <property type="entry name" value="Succ_DH_cyt_bsu_CS"/>
</dbReference>
<keyword evidence="10 18" id="KW-0349">Heme</keyword>
<dbReference type="PANTHER" id="PTHR10978:SF5">
    <property type="entry name" value="SUCCINATE DEHYDROGENASE CYTOCHROME B560 SUBUNIT, MITOCHONDRIAL"/>
    <property type="match status" value="1"/>
</dbReference>
<keyword evidence="7" id="KW-1003">Cell membrane</keyword>
<dbReference type="FunFam" id="1.20.1300.10:FF:000005">
    <property type="entry name" value="Succinate dehydrogenase cytochrome b556 subunit"/>
    <property type="match status" value="1"/>
</dbReference>
<evidence type="ECO:0000256" key="2">
    <source>
        <dbReference type="ARBA" id="ARBA00004429"/>
    </source>
</evidence>
<keyword evidence="8" id="KW-0997">Cell inner membrane</keyword>
<dbReference type="InterPro" id="IPR014314">
    <property type="entry name" value="Succ_DH_cytb556"/>
</dbReference>
<comment type="function">
    <text evidence="1">Membrane-anchoring subunit of succinate dehydrogenase (SDH).</text>
</comment>
<evidence type="ECO:0000313" key="23">
    <source>
        <dbReference type="Proteomes" id="UP000199524"/>
    </source>
</evidence>
<evidence type="ECO:0000313" key="22">
    <source>
        <dbReference type="Proteomes" id="UP000182272"/>
    </source>
</evidence>
<sequence>MKKAVKSQRPVNLDLRTIKLPVTAYTSILHRISGVILFVSLAIMLYALDKSLSSEEGFGQVKACLTSPLAKLVIWGILSALLYHLVAGVRHLIMDMGIGETLEGGKLGSKIVIAISVVVIVLAGVWIW</sequence>
<evidence type="ECO:0000256" key="11">
    <source>
        <dbReference type="ARBA" id="ARBA00022692"/>
    </source>
</evidence>
<evidence type="ECO:0000256" key="7">
    <source>
        <dbReference type="ARBA" id="ARBA00022475"/>
    </source>
</evidence>
<feature type="transmembrane region" description="Helical" evidence="19">
    <location>
        <begin position="68"/>
        <end position="86"/>
    </location>
</feature>
<dbReference type="GO" id="GO:0009055">
    <property type="term" value="F:electron transfer activity"/>
    <property type="evidence" value="ECO:0007669"/>
    <property type="project" value="InterPro"/>
</dbReference>
<feature type="transmembrane region" description="Helical" evidence="19">
    <location>
        <begin position="107"/>
        <end position="127"/>
    </location>
</feature>
<name>A0A1H6NQU5_9PSED</name>
<dbReference type="Gene3D" id="1.20.1300.10">
    <property type="entry name" value="Fumarate reductase/succinate dehydrogenase, transmembrane subunit"/>
    <property type="match status" value="1"/>
</dbReference>
<dbReference type="PIRSF" id="PIRSF000178">
    <property type="entry name" value="SDH_cyt_b560"/>
    <property type="match status" value="1"/>
</dbReference>
<dbReference type="NCBIfam" id="TIGR02970">
    <property type="entry name" value="succ_dehyd_cytB"/>
    <property type="match status" value="1"/>
</dbReference>
<keyword evidence="11 19" id="KW-0812">Transmembrane</keyword>
<accession>A0A1H2AHV1</accession>
<dbReference type="Proteomes" id="UP000199524">
    <property type="component" value="Chromosome I"/>
</dbReference>
<dbReference type="Pfam" id="PF01127">
    <property type="entry name" value="Sdh_cyt"/>
    <property type="match status" value="1"/>
</dbReference>
<dbReference type="PROSITE" id="PS01000">
    <property type="entry name" value="SDH_CYT_1"/>
    <property type="match status" value="1"/>
</dbReference>
<evidence type="ECO:0000313" key="20">
    <source>
        <dbReference type="EMBL" id="SDT45342.1"/>
    </source>
</evidence>
<dbReference type="EMBL" id="LT629777">
    <property type="protein sequence ID" value="SDT45342.1"/>
    <property type="molecule type" value="Genomic_DNA"/>
</dbReference>
<evidence type="ECO:0000256" key="5">
    <source>
        <dbReference type="ARBA" id="ARBA00020076"/>
    </source>
</evidence>
<evidence type="ECO:0000256" key="6">
    <source>
        <dbReference type="ARBA" id="ARBA00022448"/>
    </source>
</evidence>
<dbReference type="GO" id="GO:0046872">
    <property type="term" value="F:metal ion binding"/>
    <property type="evidence" value="ECO:0007669"/>
    <property type="project" value="UniProtKB-KW"/>
</dbReference>
<keyword evidence="14 19" id="KW-1133">Transmembrane helix</keyword>
<evidence type="ECO:0000256" key="12">
    <source>
        <dbReference type="ARBA" id="ARBA00022723"/>
    </source>
</evidence>
<evidence type="ECO:0000256" key="14">
    <source>
        <dbReference type="ARBA" id="ARBA00022989"/>
    </source>
</evidence>
<dbReference type="AlphaFoldDB" id="A0A1H6NQU5"/>
<evidence type="ECO:0000256" key="18">
    <source>
        <dbReference type="PIRSR" id="PIRSR000178-1"/>
    </source>
</evidence>
<dbReference type="InterPro" id="IPR034804">
    <property type="entry name" value="SQR/QFR_C/D"/>
</dbReference>
<feature type="binding site" description="axial binding residue" evidence="18">
    <location>
        <position position="84"/>
    </location>
    <ligand>
        <name>heme</name>
        <dbReference type="ChEBI" id="CHEBI:30413"/>
        <note>ligand shared with second transmembrane subunit</note>
    </ligand>
    <ligandPart>
        <name>Fe</name>
        <dbReference type="ChEBI" id="CHEBI:18248"/>
    </ligandPart>
</feature>
<dbReference type="InterPro" id="IPR000701">
    <property type="entry name" value="SuccDH_FuR_B_TM-su"/>
</dbReference>
<evidence type="ECO:0000256" key="1">
    <source>
        <dbReference type="ARBA" id="ARBA00004050"/>
    </source>
</evidence>
<keyword evidence="15 18" id="KW-0408">Iron</keyword>
<dbReference type="CDD" id="cd03499">
    <property type="entry name" value="SQR_TypeC_SdhC"/>
    <property type="match status" value="1"/>
</dbReference>
<feature type="transmembrane region" description="Helical" evidence="19">
    <location>
        <begin position="28"/>
        <end position="48"/>
    </location>
</feature>
<keyword evidence="12 18" id="KW-0479">Metal-binding</keyword>
<dbReference type="EMBL" id="LT629972">
    <property type="protein sequence ID" value="SEI13809.1"/>
    <property type="molecule type" value="Genomic_DNA"/>
</dbReference>
<evidence type="ECO:0000256" key="10">
    <source>
        <dbReference type="ARBA" id="ARBA00022617"/>
    </source>
</evidence>
<keyword evidence="6" id="KW-0813">Transport</keyword>
<dbReference type="PROSITE" id="PS01001">
    <property type="entry name" value="SDH_CYT_2"/>
    <property type="match status" value="1"/>
</dbReference>
<comment type="cofactor">
    <cofactor evidence="18">
        <name>heme</name>
        <dbReference type="ChEBI" id="CHEBI:30413"/>
    </cofactor>
    <text evidence="18">The heme is bound between the two transmembrane subunits.</text>
</comment>
<evidence type="ECO:0000256" key="4">
    <source>
        <dbReference type="ARBA" id="ARBA00007244"/>
    </source>
</evidence>
<comment type="pathway">
    <text evidence="3">Carbohydrate metabolism; tricarboxylic acid cycle.</text>
</comment>
<evidence type="ECO:0000256" key="9">
    <source>
        <dbReference type="ARBA" id="ARBA00022532"/>
    </source>
</evidence>
<evidence type="ECO:0000256" key="13">
    <source>
        <dbReference type="ARBA" id="ARBA00022982"/>
    </source>
</evidence>
<evidence type="ECO:0000256" key="17">
    <source>
        <dbReference type="ARBA" id="ARBA00025912"/>
    </source>
</evidence>
<evidence type="ECO:0000256" key="3">
    <source>
        <dbReference type="ARBA" id="ARBA00005163"/>
    </source>
</evidence>